<dbReference type="Proteomes" id="UP000799423">
    <property type="component" value="Unassembled WGS sequence"/>
</dbReference>
<gene>
    <name evidence="1" type="ORF">T440DRAFT_365515</name>
</gene>
<feature type="non-terminal residue" evidence="1">
    <location>
        <position position="199"/>
    </location>
</feature>
<proteinExistence type="predicted"/>
<dbReference type="EMBL" id="MU006448">
    <property type="protein sequence ID" value="KAF2843971.1"/>
    <property type="molecule type" value="Genomic_DNA"/>
</dbReference>
<dbReference type="OrthoDB" id="3791002at2759"/>
<feature type="non-terminal residue" evidence="1">
    <location>
        <position position="1"/>
    </location>
</feature>
<organism evidence="1 2">
    <name type="scientific">Plenodomus tracheiphilus IPT5</name>
    <dbReference type="NCBI Taxonomy" id="1408161"/>
    <lineage>
        <taxon>Eukaryota</taxon>
        <taxon>Fungi</taxon>
        <taxon>Dikarya</taxon>
        <taxon>Ascomycota</taxon>
        <taxon>Pezizomycotina</taxon>
        <taxon>Dothideomycetes</taxon>
        <taxon>Pleosporomycetidae</taxon>
        <taxon>Pleosporales</taxon>
        <taxon>Pleosporineae</taxon>
        <taxon>Leptosphaeriaceae</taxon>
        <taxon>Plenodomus</taxon>
    </lineage>
</organism>
<reference evidence="1" key="1">
    <citation type="submission" date="2020-01" db="EMBL/GenBank/DDBJ databases">
        <authorList>
            <consortium name="DOE Joint Genome Institute"/>
            <person name="Haridas S."/>
            <person name="Albert R."/>
            <person name="Binder M."/>
            <person name="Bloem J."/>
            <person name="Labutti K."/>
            <person name="Salamov A."/>
            <person name="Andreopoulos B."/>
            <person name="Baker S.E."/>
            <person name="Barry K."/>
            <person name="Bills G."/>
            <person name="Bluhm B.H."/>
            <person name="Cannon C."/>
            <person name="Castanera R."/>
            <person name="Culley D.E."/>
            <person name="Daum C."/>
            <person name="Ezra D."/>
            <person name="Gonzalez J.B."/>
            <person name="Henrissat B."/>
            <person name="Kuo A."/>
            <person name="Liang C."/>
            <person name="Lipzen A."/>
            <person name="Lutzoni F."/>
            <person name="Magnuson J."/>
            <person name="Mondo S."/>
            <person name="Nolan M."/>
            <person name="Ohm R."/>
            <person name="Pangilinan J."/>
            <person name="Park H.-J."/>
            <person name="Ramirez L."/>
            <person name="Alfaro M."/>
            <person name="Sun H."/>
            <person name="Tritt A."/>
            <person name="Yoshinaga Y."/>
            <person name="Zwiers L.-H."/>
            <person name="Turgeon B.G."/>
            <person name="Goodwin S.B."/>
            <person name="Spatafora J.W."/>
            <person name="Crous P.W."/>
            <person name="Grigoriev I.V."/>
        </authorList>
    </citation>
    <scope>NUCLEOTIDE SEQUENCE</scope>
    <source>
        <strain evidence="1">IPT5</strain>
    </source>
</reference>
<accession>A0A6A7ALJ4</accession>
<evidence type="ECO:0000313" key="2">
    <source>
        <dbReference type="Proteomes" id="UP000799423"/>
    </source>
</evidence>
<keyword evidence="2" id="KW-1185">Reference proteome</keyword>
<dbReference type="AlphaFoldDB" id="A0A6A7ALJ4"/>
<protein>
    <submittedName>
        <fullName evidence="1">Uncharacterized protein</fullName>
    </submittedName>
</protein>
<sequence>RRTILDHVSTFEVAKLIHLKLCVLTPKERERYLKPLRDLVWNVPAIERLSREGMKLTLLGDSAYALEQQLHATERYLNSHGNSRLAICLLGTFPTSAPTATTLDPLVNFSTTGHSSHVRSYGDEYQLGRMRALTDADVERVFVMSFSAPMRVTASPVKGSWYKVDDVPDHTVDLWVYVPSFRDRLCEEVRLTPLDMLRI</sequence>
<evidence type="ECO:0000313" key="1">
    <source>
        <dbReference type="EMBL" id="KAF2843971.1"/>
    </source>
</evidence>
<name>A0A6A7ALJ4_9PLEO</name>